<feature type="transmembrane region" description="Helical" evidence="6">
    <location>
        <begin position="217"/>
        <end position="238"/>
    </location>
</feature>
<evidence type="ECO:0000256" key="3">
    <source>
        <dbReference type="ARBA" id="ARBA00022989"/>
    </source>
</evidence>
<dbReference type="GO" id="GO:0016020">
    <property type="term" value="C:membrane"/>
    <property type="evidence" value="ECO:0007669"/>
    <property type="project" value="UniProtKB-SubCell"/>
</dbReference>
<dbReference type="Pfam" id="PF07690">
    <property type="entry name" value="MFS_1"/>
    <property type="match status" value="1"/>
</dbReference>
<evidence type="ECO:0000256" key="5">
    <source>
        <dbReference type="SAM" id="MobiDB-lite"/>
    </source>
</evidence>
<feature type="transmembrane region" description="Helical" evidence="6">
    <location>
        <begin position="402"/>
        <end position="422"/>
    </location>
</feature>
<feature type="transmembrane region" description="Helical" evidence="6">
    <location>
        <begin position="294"/>
        <end position="313"/>
    </location>
</feature>
<feature type="compositionally biased region" description="Polar residues" evidence="5">
    <location>
        <begin position="1"/>
        <end position="12"/>
    </location>
</feature>
<evidence type="ECO:0000313" key="7">
    <source>
        <dbReference type="EMBL" id="CEO50701.1"/>
    </source>
</evidence>
<dbReference type="AlphaFoldDB" id="A0A0B7K7K4"/>
<dbReference type="PANTHER" id="PTHR10924">
    <property type="entry name" value="MAJOR FACILITATOR SUPERFAMILY PROTEIN-RELATED"/>
    <property type="match status" value="1"/>
</dbReference>
<feature type="region of interest" description="Disordered" evidence="5">
    <location>
        <begin position="1"/>
        <end position="28"/>
    </location>
</feature>
<evidence type="ECO:0000256" key="1">
    <source>
        <dbReference type="ARBA" id="ARBA00004141"/>
    </source>
</evidence>
<feature type="transmembrane region" description="Helical" evidence="6">
    <location>
        <begin position="364"/>
        <end position="382"/>
    </location>
</feature>
<evidence type="ECO:0000256" key="6">
    <source>
        <dbReference type="SAM" id="Phobius"/>
    </source>
</evidence>
<evidence type="ECO:0000256" key="2">
    <source>
        <dbReference type="ARBA" id="ARBA00022692"/>
    </source>
</evidence>
<evidence type="ECO:0000256" key="4">
    <source>
        <dbReference type="ARBA" id="ARBA00023136"/>
    </source>
</evidence>
<comment type="subcellular location">
    <subcellularLocation>
        <location evidence="1">Membrane</location>
        <topology evidence="1">Multi-pass membrane protein</topology>
    </subcellularLocation>
</comment>
<proteinExistence type="predicted"/>
<feature type="transmembrane region" description="Helical" evidence="6">
    <location>
        <begin position="84"/>
        <end position="102"/>
    </location>
</feature>
<organism evidence="7">
    <name type="scientific">Bionectria ochroleuca</name>
    <name type="common">Gliocladium roseum</name>
    <dbReference type="NCBI Taxonomy" id="29856"/>
    <lineage>
        <taxon>Eukaryota</taxon>
        <taxon>Fungi</taxon>
        <taxon>Dikarya</taxon>
        <taxon>Ascomycota</taxon>
        <taxon>Pezizomycotina</taxon>
        <taxon>Sordariomycetes</taxon>
        <taxon>Hypocreomycetidae</taxon>
        <taxon>Hypocreales</taxon>
        <taxon>Bionectriaceae</taxon>
        <taxon>Clonostachys</taxon>
    </lineage>
</organism>
<gene>
    <name evidence="7" type="ORF">BN869_000006759_1</name>
</gene>
<protein>
    <recommendedName>
        <fullName evidence="8">Major facilitator superfamily (MFS) profile domain-containing protein</fullName>
    </recommendedName>
</protein>
<name>A0A0B7K7K4_BIOOC</name>
<keyword evidence="4 6" id="KW-0472">Membrane</keyword>
<reference evidence="7" key="1">
    <citation type="submission" date="2015-01" db="EMBL/GenBank/DDBJ databases">
        <authorList>
            <person name="Durling Mikael"/>
        </authorList>
    </citation>
    <scope>NUCLEOTIDE SEQUENCE</scope>
</reference>
<feature type="region of interest" description="Disordered" evidence="5">
    <location>
        <begin position="50"/>
        <end position="69"/>
    </location>
</feature>
<dbReference type="Gene3D" id="1.20.1250.20">
    <property type="entry name" value="MFS general substrate transporter like domains"/>
    <property type="match status" value="1"/>
</dbReference>
<dbReference type="InterPro" id="IPR011701">
    <property type="entry name" value="MFS"/>
</dbReference>
<feature type="transmembrane region" description="Helical" evidence="6">
    <location>
        <begin position="244"/>
        <end position="265"/>
    </location>
</feature>
<dbReference type="GO" id="GO:0022857">
    <property type="term" value="F:transmembrane transporter activity"/>
    <property type="evidence" value="ECO:0007669"/>
    <property type="project" value="InterPro"/>
</dbReference>
<dbReference type="InterPro" id="IPR036259">
    <property type="entry name" value="MFS_trans_sf"/>
</dbReference>
<dbReference type="InterPro" id="IPR049680">
    <property type="entry name" value="FLVCR1-2_SLC49-like"/>
</dbReference>
<sequence length="464" mass="49973">MAMTTSVTASTGDSKDVSPQPDNESPAVTKAYLSDLRFWRRNSGKKRLPSQDFTLRPVSGDEEEGGGSVADAESTEYRVYKRRWFGLVQLTLMNIIVSWGWLTYAPVASHASAYYGVSESAINWLSTAFFLSFVVISPLNIAVLHRSLKLSLVIAAVLIIIGNWVRYAGSTSRNGGIFACAMVGEILLGLAQPFILAAPTRYSDLWFTNRGRVTATALMSLANPLGAALGQLINPFWVSTSGDVSPMVLYVSIISTACCVPAAFLPAKPPTPVGPASETPKLSLRDSIPALKSLELWLILIPYFVYVGFFNSISTLLSQMMTPSPILDRTKKFLLGVRILVPMIALSYLAFVWMPETRTIPGPYVVLAILGAASFSLVPIALEYLIELSHPLSPEVTSTIAWAGGQLFGAVFVIVSDALVAGQDASPPRNMKNALIFEAVVALAVAALPLCLGLFGREDQDSTA</sequence>
<evidence type="ECO:0008006" key="8">
    <source>
        <dbReference type="Google" id="ProtNLM"/>
    </source>
</evidence>
<feature type="transmembrane region" description="Helical" evidence="6">
    <location>
        <begin position="175"/>
        <end position="196"/>
    </location>
</feature>
<feature type="transmembrane region" description="Helical" evidence="6">
    <location>
        <begin position="122"/>
        <end position="143"/>
    </location>
</feature>
<feature type="transmembrane region" description="Helical" evidence="6">
    <location>
        <begin position="150"/>
        <end position="169"/>
    </location>
</feature>
<feature type="transmembrane region" description="Helical" evidence="6">
    <location>
        <begin position="434"/>
        <end position="455"/>
    </location>
</feature>
<dbReference type="SUPFAM" id="SSF103473">
    <property type="entry name" value="MFS general substrate transporter"/>
    <property type="match status" value="1"/>
</dbReference>
<dbReference type="EMBL" id="CDPU01000019">
    <property type="protein sequence ID" value="CEO50701.1"/>
    <property type="molecule type" value="Genomic_DNA"/>
</dbReference>
<dbReference type="PANTHER" id="PTHR10924:SF6">
    <property type="entry name" value="SOLUTE CARRIER FAMILY 49 MEMBER A3"/>
    <property type="match status" value="1"/>
</dbReference>
<keyword evidence="3 6" id="KW-1133">Transmembrane helix</keyword>
<feature type="transmembrane region" description="Helical" evidence="6">
    <location>
        <begin position="333"/>
        <end position="352"/>
    </location>
</feature>
<keyword evidence="2 6" id="KW-0812">Transmembrane</keyword>
<accession>A0A0B7K7K4</accession>